<name>A0A2W4ZU51_9BACT</name>
<dbReference type="Proteomes" id="UP000249557">
    <property type="component" value="Unassembled WGS sequence"/>
</dbReference>
<dbReference type="PANTHER" id="PTHR42923:SF17">
    <property type="entry name" value="AMINE OXIDASE DOMAIN-CONTAINING PROTEIN"/>
    <property type="match status" value="1"/>
</dbReference>
<evidence type="ECO:0000313" key="3">
    <source>
        <dbReference type="Proteomes" id="UP000249557"/>
    </source>
</evidence>
<dbReference type="InterPro" id="IPR002937">
    <property type="entry name" value="Amino_oxidase"/>
</dbReference>
<evidence type="ECO:0000313" key="2">
    <source>
        <dbReference type="EMBL" id="PZO85066.1"/>
    </source>
</evidence>
<dbReference type="Gene3D" id="3.50.50.60">
    <property type="entry name" value="FAD/NAD(P)-binding domain"/>
    <property type="match status" value="1"/>
</dbReference>
<accession>A0A2W4ZU51</accession>
<dbReference type="GO" id="GO:0016491">
    <property type="term" value="F:oxidoreductase activity"/>
    <property type="evidence" value="ECO:0007669"/>
    <property type="project" value="InterPro"/>
</dbReference>
<dbReference type="PANTHER" id="PTHR42923">
    <property type="entry name" value="PROTOPORPHYRINOGEN OXIDASE"/>
    <property type="match status" value="1"/>
</dbReference>
<dbReference type="InterPro" id="IPR036188">
    <property type="entry name" value="FAD/NAD-bd_sf"/>
</dbReference>
<dbReference type="AlphaFoldDB" id="A0A2W4ZU51"/>
<proteinExistence type="predicted"/>
<gene>
    <name evidence="2" type="ORF">DI626_07790</name>
</gene>
<sequence>MKIAIIGSGISGLGAAWLLRHDHDVTVFEKNDYLGGHSRTIDVKTPGGTVPVDTGFIVFNDWNYPNLFSLFDRLNVPYEKSDMSFGVRIGDFLEYSSNGLFTQKLNFFRPAYWRMIFDIMRFNKHAESYLDKDPSITLGQCLDELKMGEWFRQYYLLAMGAAIWSCPIKTILKFPAATYVRFFKNHGLLNINHRPQWYTVKGGSREYVRRLAEDMQSHIKCRTAIKSVVSEGGHVKLTDGSGAEHIFDQVIFACHPDEAMAMIQNPAPETRSVIGSFRYQENKIVVHSDLSFMPVRRKCWASWIYLNDTPKDEKPAVSLSYWMNNLQGLSTPTDVLVTLNPGRAPADGLVYDEHVFHHPVFDEAAIVAQSRIDSIQGKDGFWFCGAYQRYGFHEDGLWSAVNVARKMGTTIPWH</sequence>
<dbReference type="SUPFAM" id="SSF51905">
    <property type="entry name" value="FAD/NAD(P)-binding domain"/>
    <property type="match status" value="1"/>
</dbReference>
<dbReference type="Gene3D" id="3.30.70.1990">
    <property type="match status" value="1"/>
</dbReference>
<organism evidence="2 3">
    <name type="scientific">Micavibrio aeruginosavorus</name>
    <dbReference type="NCBI Taxonomy" id="349221"/>
    <lineage>
        <taxon>Bacteria</taxon>
        <taxon>Pseudomonadati</taxon>
        <taxon>Bdellovibrionota</taxon>
        <taxon>Bdellovibrionia</taxon>
        <taxon>Bdellovibrionales</taxon>
        <taxon>Pseudobdellovibrionaceae</taxon>
        <taxon>Micavibrio</taxon>
    </lineage>
</organism>
<reference evidence="2 3" key="1">
    <citation type="submission" date="2017-08" db="EMBL/GenBank/DDBJ databases">
        <title>Infants hospitalized years apart are colonized by the same room-sourced microbial strains.</title>
        <authorList>
            <person name="Brooks B."/>
            <person name="Olm M.R."/>
            <person name="Firek B.A."/>
            <person name="Baker R."/>
            <person name="Thomas B.C."/>
            <person name="Morowitz M.J."/>
            <person name="Banfield J.F."/>
        </authorList>
    </citation>
    <scope>NUCLEOTIDE SEQUENCE [LARGE SCALE GENOMIC DNA]</scope>
    <source>
        <strain evidence="2">S2_018_000_R2_104</strain>
    </source>
</reference>
<dbReference type="Pfam" id="PF01593">
    <property type="entry name" value="Amino_oxidase"/>
    <property type="match status" value="1"/>
</dbReference>
<dbReference type="Gene3D" id="1.10.405.20">
    <property type="match status" value="1"/>
</dbReference>
<feature type="domain" description="Amine oxidase" evidence="1">
    <location>
        <begin position="10"/>
        <end position="264"/>
    </location>
</feature>
<comment type="caution">
    <text evidence="2">The sequence shown here is derived from an EMBL/GenBank/DDBJ whole genome shotgun (WGS) entry which is preliminary data.</text>
</comment>
<protein>
    <submittedName>
        <fullName evidence="2">Amine oxidase</fullName>
    </submittedName>
</protein>
<dbReference type="InterPro" id="IPR050464">
    <property type="entry name" value="Zeta_carotene_desat/Oxidored"/>
</dbReference>
<evidence type="ECO:0000259" key="1">
    <source>
        <dbReference type="Pfam" id="PF01593"/>
    </source>
</evidence>
<dbReference type="EMBL" id="QFNK01000158">
    <property type="protein sequence ID" value="PZO85066.1"/>
    <property type="molecule type" value="Genomic_DNA"/>
</dbReference>